<evidence type="ECO:0000256" key="3">
    <source>
        <dbReference type="ARBA" id="ARBA00023163"/>
    </source>
</evidence>
<dbReference type="Pfam" id="PF12833">
    <property type="entry name" value="HTH_18"/>
    <property type="match status" value="1"/>
</dbReference>
<dbReference type="Gene3D" id="1.10.10.60">
    <property type="entry name" value="Homeodomain-like"/>
    <property type="match status" value="1"/>
</dbReference>
<dbReference type="SMART" id="SM00342">
    <property type="entry name" value="HTH_ARAC"/>
    <property type="match status" value="1"/>
</dbReference>
<dbReference type="SUPFAM" id="SSF46689">
    <property type="entry name" value="Homeodomain-like"/>
    <property type="match status" value="2"/>
</dbReference>
<dbReference type="InterPro" id="IPR018062">
    <property type="entry name" value="HTH_AraC-typ_CS"/>
</dbReference>
<keyword evidence="6" id="KW-1185">Reference proteome</keyword>
<evidence type="ECO:0000256" key="2">
    <source>
        <dbReference type="ARBA" id="ARBA00023125"/>
    </source>
</evidence>
<accession>A0ABP9UWL7</accession>
<evidence type="ECO:0000313" key="5">
    <source>
        <dbReference type="EMBL" id="GAA5484454.1"/>
    </source>
</evidence>
<dbReference type="InterPro" id="IPR050204">
    <property type="entry name" value="AraC_XylS_family_regulators"/>
</dbReference>
<evidence type="ECO:0000259" key="4">
    <source>
        <dbReference type="PROSITE" id="PS01124"/>
    </source>
</evidence>
<reference evidence="5 6" key="1">
    <citation type="submission" date="2024-02" db="EMBL/GenBank/DDBJ databases">
        <title>Haloferula sargassicola NBRC 104335.</title>
        <authorList>
            <person name="Ichikawa N."/>
            <person name="Katano-Makiyama Y."/>
            <person name="Hidaka K."/>
        </authorList>
    </citation>
    <scope>NUCLEOTIDE SEQUENCE [LARGE SCALE GENOMIC DNA]</scope>
    <source>
        <strain evidence="5 6">NBRC 104335</strain>
    </source>
</reference>
<comment type="caution">
    <text evidence="5">The sequence shown here is derived from an EMBL/GenBank/DDBJ whole genome shotgun (WGS) entry which is preliminary data.</text>
</comment>
<organism evidence="5 6">
    <name type="scientific">Haloferula sargassicola</name>
    <dbReference type="NCBI Taxonomy" id="490096"/>
    <lineage>
        <taxon>Bacteria</taxon>
        <taxon>Pseudomonadati</taxon>
        <taxon>Verrucomicrobiota</taxon>
        <taxon>Verrucomicrobiia</taxon>
        <taxon>Verrucomicrobiales</taxon>
        <taxon>Verrucomicrobiaceae</taxon>
        <taxon>Haloferula</taxon>
    </lineage>
</organism>
<dbReference type="Gene3D" id="3.30.450.20">
    <property type="entry name" value="PAS domain"/>
    <property type="match status" value="1"/>
</dbReference>
<dbReference type="PROSITE" id="PS00041">
    <property type="entry name" value="HTH_ARAC_FAMILY_1"/>
    <property type="match status" value="1"/>
</dbReference>
<dbReference type="Pfam" id="PF08448">
    <property type="entry name" value="PAS_4"/>
    <property type="match status" value="1"/>
</dbReference>
<dbReference type="PANTHER" id="PTHR46796:SF13">
    <property type="entry name" value="HTH-TYPE TRANSCRIPTIONAL ACTIVATOR RHAS"/>
    <property type="match status" value="1"/>
</dbReference>
<dbReference type="InterPro" id="IPR013656">
    <property type="entry name" value="PAS_4"/>
</dbReference>
<keyword evidence="3" id="KW-0804">Transcription</keyword>
<dbReference type="InterPro" id="IPR000014">
    <property type="entry name" value="PAS"/>
</dbReference>
<gene>
    <name evidence="5" type="primary">rhaS_2</name>
    <name evidence="5" type="ORF">Hsar01_03698</name>
</gene>
<keyword evidence="1" id="KW-0805">Transcription regulation</keyword>
<feature type="domain" description="HTH araC/xylS-type" evidence="4">
    <location>
        <begin position="150"/>
        <end position="248"/>
    </location>
</feature>
<dbReference type="PROSITE" id="PS01124">
    <property type="entry name" value="HTH_ARAC_FAMILY_2"/>
    <property type="match status" value="1"/>
</dbReference>
<dbReference type="InterPro" id="IPR035965">
    <property type="entry name" value="PAS-like_dom_sf"/>
</dbReference>
<evidence type="ECO:0000313" key="6">
    <source>
        <dbReference type="Proteomes" id="UP001476282"/>
    </source>
</evidence>
<protein>
    <submittedName>
        <fullName evidence="5">HTH-type transcriptional activator RhaS</fullName>
    </submittedName>
</protein>
<dbReference type="Proteomes" id="UP001476282">
    <property type="component" value="Unassembled WGS sequence"/>
</dbReference>
<dbReference type="RefSeq" id="WP_353568551.1">
    <property type="nucleotide sequence ID" value="NZ_BAABRI010000025.1"/>
</dbReference>
<keyword evidence="2" id="KW-0238">DNA-binding</keyword>
<dbReference type="PANTHER" id="PTHR46796">
    <property type="entry name" value="HTH-TYPE TRANSCRIPTIONAL ACTIVATOR RHAS-RELATED"/>
    <property type="match status" value="1"/>
</dbReference>
<proteinExistence type="predicted"/>
<dbReference type="CDD" id="cd00130">
    <property type="entry name" value="PAS"/>
    <property type="match status" value="1"/>
</dbReference>
<name>A0ABP9UWL7_9BACT</name>
<dbReference type="EMBL" id="BAABRI010000025">
    <property type="protein sequence ID" value="GAA5484454.1"/>
    <property type="molecule type" value="Genomic_DNA"/>
</dbReference>
<dbReference type="InterPro" id="IPR020449">
    <property type="entry name" value="Tscrpt_reg_AraC-type_HTH"/>
</dbReference>
<dbReference type="InterPro" id="IPR009057">
    <property type="entry name" value="Homeodomain-like_sf"/>
</dbReference>
<sequence length="254" mass="29195">MEKSDMDAVEQAARWNQLLAAGEERRIFDHLPNHLYFVKNTALELMAANRAFLDRFGLRDVSELIGLTDRDLFPLELAEKYRQDDLRLLESGQPLHGLIELFPNRMGEPEWFITDKVPLRAGSGEIIGLCGVVRSYEGTRIELQPYLDLRGVVEYLKQHYADPISMTDLAGKVGISTRQLERRFRATFNTSPRQFVLKLRILRACEMLAGSKSSVTEIALATGFYDHSAFSRRFRAIMNLTPADYRRRHSRFQA</sequence>
<dbReference type="InterPro" id="IPR018060">
    <property type="entry name" value="HTH_AraC"/>
</dbReference>
<evidence type="ECO:0000256" key="1">
    <source>
        <dbReference type="ARBA" id="ARBA00023015"/>
    </source>
</evidence>
<dbReference type="PRINTS" id="PR00032">
    <property type="entry name" value="HTHARAC"/>
</dbReference>
<dbReference type="SUPFAM" id="SSF55785">
    <property type="entry name" value="PYP-like sensor domain (PAS domain)"/>
    <property type="match status" value="1"/>
</dbReference>